<sequence length="277" mass="30978">MLKLTLSLAVYFSSVLVLFAQNKETCLSYELFTPLPNHTVSNCEYREFDSHEFNKQENGGSREYFVKEGTKSVISYNWNGEWENRPSTVLIYKNYQNAVEKIGGKLLYSGSAAYFYLEKGGNNYWIHVLSDGSGMYSVTTIMEATMQQYVDFNAAEIEKLMAVDGQVTFYGIYFDSDQATIKTESSGLIHEIATYLRNNPTVEIYLVGHTDNTGTAEHNMKLSKARAAAVVTELTEKHNIPSTQITAEGVGVLSPVASNSTEEGKAKNRRVVMVSKK</sequence>
<feature type="signal peptide" evidence="5">
    <location>
        <begin position="1"/>
        <end position="20"/>
    </location>
</feature>
<keyword evidence="3" id="KW-0998">Cell outer membrane</keyword>
<evidence type="ECO:0000256" key="4">
    <source>
        <dbReference type="PROSITE-ProRule" id="PRU00473"/>
    </source>
</evidence>
<dbReference type="EMBL" id="FXUA01000006">
    <property type="protein sequence ID" value="SMP28796.1"/>
    <property type="molecule type" value="Genomic_DNA"/>
</dbReference>
<keyword evidence="5" id="KW-0732">Signal</keyword>
<dbReference type="PANTHER" id="PTHR30329">
    <property type="entry name" value="STATOR ELEMENT OF FLAGELLAR MOTOR COMPLEX"/>
    <property type="match status" value="1"/>
</dbReference>
<comment type="caution">
    <text evidence="7">The sequence shown here is derived from an EMBL/GenBank/DDBJ whole genome shotgun (WGS) entry which is preliminary data.</text>
</comment>
<feature type="domain" description="OmpA-like" evidence="6">
    <location>
        <begin position="161"/>
        <end position="277"/>
    </location>
</feature>
<dbReference type="InterPro" id="IPR006664">
    <property type="entry name" value="OMP_bac"/>
</dbReference>
<dbReference type="Pfam" id="PF00691">
    <property type="entry name" value="OmpA"/>
    <property type="match status" value="1"/>
</dbReference>
<dbReference type="SUPFAM" id="SSF103088">
    <property type="entry name" value="OmpA-like"/>
    <property type="match status" value="1"/>
</dbReference>
<evidence type="ECO:0000256" key="2">
    <source>
        <dbReference type="ARBA" id="ARBA00023136"/>
    </source>
</evidence>
<keyword evidence="2 4" id="KW-0472">Membrane</keyword>
<dbReference type="InterPro" id="IPR050330">
    <property type="entry name" value="Bact_OuterMem_StrucFunc"/>
</dbReference>
<dbReference type="RefSeq" id="WP_283413795.1">
    <property type="nucleotide sequence ID" value="NZ_FXUA01000006.1"/>
</dbReference>
<dbReference type="CDD" id="cd07185">
    <property type="entry name" value="OmpA_C-like"/>
    <property type="match status" value="1"/>
</dbReference>
<evidence type="ECO:0000256" key="1">
    <source>
        <dbReference type="ARBA" id="ARBA00004442"/>
    </source>
</evidence>
<dbReference type="PRINTS" id="PR01023">
    <property type="entry name" value="NAFLGMOTY"/>
</dbReference>
<accession>A0ABY1PAK3</accession>
<evidence type="ECO:0000313" key="8">
    <source>
        <dbReference type="Proteomes" id="UP001157915"/>
    </source>
</evidence>
<proteinExistence type="predicted"/>
<dbReference type="InterPro" id="IPR036737">
    <property type="entry name" value="OmpA-like_sf"/>
</dbReference>
<feature type="chain" id="PRO_5046328114" evidence="5">
    <location>
        <begin position="21"/>
        <end position="277"/>
    </location>
</feature>
<gene>
    <name evidence="7" type="ORF">SAMN06265367_10645</name>
</gene>
<keyword evidence="8" id="KW-1185">Reference proteome</keyword>
<dbReference type="PROSITE" id="PS51123">
    <property type="entry name" value="OMPA_2"/>
    <property type="match status" value="1"/>
</dbReference>
<dbReference type="PANTHER" id="PTHR30329:SF21">
    <property type="entry name" value="LIPOPROTEIN YIAD-RELATED"/>
    <property type="match status" value="1"/>
</dbReference>
<name>A0ABY1PAK3_9BACT</name>
<dbReference type="Gene3D" id="3.30.1330.60">
    <property type="entry name" value="OmpA-like domain"/>
    <property type="match status" value="1"/>
</dbReference>
<evidence type="ECO:0000256" key="3">
    <source>
        <dbReference type="ARBA" id="ARBA00023237"/>
    </source>
</evidence>
<dbReference type="Proteomes" id="UP001157915">
    <property type="component" value="Unassembled WGS sequence"/>
</dbReference>
<comment type="subcellular location">
    <subcellularLocation>
        <location evidence="1">Cell outer membrane</location>
    </subcellularLocation>
</comment>
<evidence type="ECO:0000259" key="6">
    <source>
        <dbReference type="PROSITE" id="PS51123"/>
    </source>
</evidence>
<dbReference type="PRINTS" id="PR01021">
    <property type="entry name" value="OMPADOMAIN"/>
</dbReference>
<evidence type="ECO:0000256" key="5">
    <source>
        <dbReference type="SAM" id="SignalP"/>
    </source>
</evidence>
<reference evidence="7 8" key="1">
    <citation type="submission" date="2017-05" db="EMBL/GenBank/DDBJ databases">
        <authorList>
            <person name="Varghese N."/>
            <person name="Submissions S."/>
        </authorList>
    </citation>
    <scope>NUCLEOTIDE SEQUENCE [LARGE SCALE GENOMIC DNA]</scope>
    <source>
        <strain evidence="7 8">DSM 15360</strain>
    </source>
</reference>
<organism evidence="7 8">
    <name type="scientific">Algoriphagus winogradskyi</name>
    <dbReference type="NCBI Taxonomy" id="237017"/>
    <lineage>
        <taxon>Bacteria</taxon>
        <taxon>Pseudomonadati</taxon>
        <taxon>Bacteroidota</taxon>
        <taxon>Cytophagia</taxon>
        <taxon>Cytophagales</taxon>
        <taxon>Cyclobacteriaceae</taxon>
        <taxon>Algoriphagus</taxon>
    </lineage>
</organism>
<evidence type="ECO:0000313" key="7">
    <source>
        <dbReference type="EMBL" id="SMP28796.1"/>
    </source>
</evidence>
<protein>
    <submittedName>
        <fullName evidence="7">Outer membrane protein OmpA</fullName>
    </submittedName>
</protein>
<dbReference type="InterPro" id="IPR006665">
    <property type="entry name" value="OmpA-like"/>
</dbReference>